<dbReference type="PANTHER" id="PTHR48098:SF6">
    <property type="entry name" value="FERRI-BACILLIBACTIN ESTERASE BESA"/>
    <property type="match status" value="1"/>
</dbReference>
<dbReference type="EMBL" id="CP027860">
    <property type="protein sequence ID" value="AVQ00039.1"/>
    <property type="molecule type" value="Genomic_DNA"/>
</dbReference>
<dbReference type="InterPro" id="IPR029058">
    <property type="entry name" value="AB_hydrolase_fold"/>
</dbReference>
<sequence>MNWPTPERMPGVPNVSIGSIKRLDGLTFHAIDPRPVDVWLPAGYPANAPYDVLYMHDGQMLFDAAETWNHQEWMVDEIAGALQQAGDVQPFIVVGIHNRSADRHAEYQPQRAFARLSDADKAAQLAQRRTLLDPLYRGDVRSDRYLQWLVEELKPVIDRDFRVSPLMSDTAIMGSSMGGLISWYALERYPTVFGAAACLSTHWPGGFPDGDNTLDDALLAEFEAGLPEPGTHRFWFDHGTETLDQHYPELQQRADQILKAKGYTDADWQTRVYPGADHSEQAWASRLADPLRFLFAKPQS</sequence>
<dbReference type="InterPro" id="IPR000801">
    <property type="entry name" value="Esterase-like"/>
</dbReference>
<evidence type="ECO:0000313" key="2">
    <source>
        <dbReference type="Proteomes" id="UP000241074"/>
    </source>
</evidence>
<evidence type="ECO:0000313" key="1">
    <source>
        <dbReference type="EMBL" id="AVQ00039.1"/>
    </source>
</evidence>
<dbReference type="OrthoDB" id="6381520at2"/>
<dbReference type="SUPFAM" id="SSF53474">
    <property type="entry name" value="alpha/beta-Hydrolases"/>
    <property type="match status" value="1"/>
</dbReference>
<proteinExistence type="predicted"/>
<name>A0A2P1PYX0_9GAMM</name>
<dbReference type="Pfam" id="PF00756">
    <property type="entry name" value="Esterase"/>
    <property type="match status" value="1"/>
</dbReference>
<reference evidence="1 2" key="2">
    <citation type="submission" date="2018-03" db="EMBL/GenBank/DDBJ databases">
        <authorList>
            <person name="Keele B.F."/>
        </authorList>
    </citation>
    <scope>NUCLEOTIDE SEQUENCE [LARGE SCALE GENOMIC DNA]</scope>
    <source>
        <strain evidence="1 2">D13</strain>
    </source>
</reference>
<dbReference type="Gene3D" id="3.40.50.1820">
    <property type="entry name" value="alpha/beta hydrolase"/>
    <property type="match status" value="1"/>
</dbReference>
<dbReference type="KEGG" id="xba:C7S18_07355"/>
<dbReference type="AlphaFoldDB" id="A0A2P1PYX0"/>
<accession>A0A2P1PYX0</accession>
<gene>
    <name evidence="1" type="ORF">C7S18_07355</name>
</gene>
<keyword evidence="2" id="KW-1185">Reference proteome</keyword>
<dbReference type="PANTHER" id="PTHR48098">
    <property type="entry name" value="ENTEROCHELIN ESTERASE-RELATED"/>
    <property type="match status" value="1"/>
</dbReference>
<organism evidence="1 2">
    <name type="scientific">Ahniella affigens</name>
    <dbReference type="NCBI Taxonomy" id="2021234"/>
    <lineage>
        <taxon>Bacteria</taxon>
        <taxon>Pseudomonadati</taxon>
        <taxon>Pseudomonadota</taxon>
        <taxon>Gammaproteobacteria</taxon>
        <taxon>Lysobacterales</taxon>
        <taxon>Rhodanobacteraceae</taxon>
        <taxon>Ahniella</taxon>
    </lineage>
</organism>
<dbReference type="Proteomes" id="UP000241074">
    <property type="component" value="Chromosome"/>
</dbReference>
<dbReference type="InterPro" id="IPR050583">
    <property type="entry name" value="Mycobacterial_A85_antigen"/>
</dbReference>
<protein>
    <submittedName>
        <fullName evidence="1">Esterase</fullName>
    </submittedName>
</protein>
<reference evidence="1 2" key="1">
    <citation type="submission" date="2018-03" db="EMBL/GenBank/DDBJ databases">
        <title>Ahniella affigens gen. nov., sp. nov., a gammaproteobacterium isolated from sandy soil near a stream.</title>
        <authorList>
            <person name="Ko Y."/>
            <person name="Kim J.-H."/>
        </authorList>
    </citation>
    <scope>NUCLEOTIDE SEQUENCE [LARGE SCALE GENOMIC DNA]</scope>
    <source>
        <strain evidence="1 2">D13</strain>
    </source>
</reference>